<protein>
    <recommendedName>
        <fullName evidence="10">Pectate lyase C</fullName>
    </recommendedName>
</protein>
<feature type="domain" description="Golvesin/Xly CBD-like" evidence="7">
    <location>
        <begin position="4136"/>
        <end position="4278"/>
    </location>
</feature>
<dbReference type="GO" id="GO:0005737">
    <property type="term" value="C:cytoplasm"/>
    <property type="evidence" value="ECO:0007669"/>
    <property type="project" value="UniProtKB-SubCell"/>
</dbReference>
<keyword evidence="4" id="KW-0969">Cilium</keyword>
<name>A0A517X1T3_9PLAN</name>
<dbReference type="Pfam" id="PF25275">
    <property type="entry name" value="Golvesin_C"/>
    <property type="match status" value="3"/>
</dbReference>
<keyword evidence="5" id="KW-0966">Cell projection</keyword>
<dbReference type="InterPro" id="IPR033803">
    <property type="entry name" value="CBD-like_Golvesin-Xly"/>
</dbReference>
<feature type="domain" description="Golvesin/Xly CBD-like" evidence="7">
    <location>
        <begin position="3877"/>
        <end position="4015"/>
    </location>
</feature>
<dbReference type="RefSeq" id="WP_197993060.1">
    <property type="nucleotide sequence ID" value="NZ_CP037422.1"/>
</dbReference>
<dbReference type="InterPro" id="IPR013783">
    <property type="entry name" value="Ig-like_fold"/>
</dbReference>
<dbReference type="SUPFAM" id="SSF51126">
    <property type="entry name" value="Pectin lyase-like"/>
    <property type="match status" value="2"/>
</dbReference>
<dbReference type="InterPro" id="IPR012334">
    <property type="entry name" value="Pectin_lyas_fold"/>
</dbReference>
<gene>
    <name evidence="8" type="ORF">V202x_48840</name>
</gene>
<dbReference type="EMBL" id="CP037422">
    <property type="protein sequence ID" value="QDU11462.1"/>
    <property type="molecule type" value="Genomic_DNA"/>
</dbReference>
<evidence type="ECO:0000256" key="2">
    <source>
        <dbReference type="ARBA" id="ARBA00004496"/>
    </source>
</evidence>
<comment type="subcellular location">
    <subcellularLocation>
        <location evidence="1">Cell projection</location>
        <location evidence="1">Cilium</location>
    </subcellularLocation>
    <subcellularLocation>
        <location evidence="2">Cytoplasm</location>
    </subcellularLocation>
</comment>
<evidence type="ECO:0000259" key="6">
    <source>
        <dbReference type="Pfam" id="PF22544"/>
    </source>
</evidence>
<sequence>MLLTNWLGTLTSRIQKRRVFRSRDRRNIRQRWQSVVNNQISTTEVLEDRTLLTTFFVDDDFSGLSNGDNIVGTDTDPIAPGDQNAIFGTTAFDTIQAAVTAAVAGDTINIAAGTYTEDVIVDTSVILQGANAGIAAGVDPGVRGPETELTGGFRLFANDVVIDGLKIVDGTGPAGIGDITAVFMTAGTSGHTIENSILEGPGSGVSSRGVLSTFNGNNDNITIQNNEIYNWVSGIFNQGNTNVDIFGNNIHDVVVGIANDFVADVSIEGNAFSNASGGVGVFNNTSNGVSDVAVHNNFFDSSTLSELIGHHGGDAIDASGNWWGSTDETTIANSMKSGGVAGDASMVDFTSFLNVGTDTDSGTAGFQGDFSTLNVTTLGSQTGLAGRIQEAIDNVTSGGTVNILAGTYNENTNVNKSVTLNGAGTGSTIIDNAGNLFIVSADDVTFQNMTLQNASQGIRAHLPAGTIDNLLVDDVEFIGNSSRGIEIHNDTLMTNMTVSNSLFQNNGSGIRFASSAVGDGVYITDSVFDGGSLGFYQANDGSTGNVRDVQITGSTFRNFTNTAVFAEEIRDSAIDNNTFEDNRRDFTLFKNYTGAGTDVENLQITNNDMTDSENSSILIWSFGSGLAGAIDINGNTINSDVGVVTADWAKIDIRLDSNFTHAPININENSVTLSGTFGAGATAVHGIKVRGASDNINIERNTLDGGNVGNIGGTPTSSGVFVQTDDATMGQIASSAVINVANNTVTGFDNAVSVYDSVAAGFGGLTAGAQLNVNGNTLAGNTLGVVSGAGETVNASNNWWGSSDAATIAALMTGPVDFTSFLDVGTDTDGGTAGFQGDFSVLNVTTLGSQTGPTGRIQEAIDSVSSGGTVNILAGVYAGDVDATGNDVTLAPGNSPGQVTMNGNLILDADDTLDIEINGILAGTDFDQLVVNGTVDLGGATLNLIDGFDPAEGNQFVIIDNDSTDPVTGTFNGLPEGHEFTDFLGVIGQSAFLTYAGGDGNDVAIVVENSTPVVDLPVDGNPDNYTIALVGGNVVITDDATGDVISNTPLAALGGPLVINGEDNQDDTLTFDLSGIDENTGLEIVFNGGVGGNDEMTLISTDTLTSLDHIFQTPNDGLIFINGQLSPIITYTGLEPVTDNLVVANRIFTFVGATETITLSDDGDVGDGQSFIDSNLSESVVFVHPTNSLTIRTEALGGSGADTINIDGIDSTFDQDLIVLAGTDDTINLDTLNINSGMLDLTADQVNVNGAFTTTGTVDIESTAQDITFGAAGSIDAGASDIDLTAFFNVESVNVTTTSEVRVTATGGGINDLTGNALITADRVALRVGGPGGITGLETDVNTLAASSAGGGFIIDNPGDLEIGTVDGLSGITANASTVFLTTTGSLTVNDAVSAGTNVLRTLDSASAGQDINVNADITSTSGDILLETGDNLNLATGVTLDAASALNINIDFLDFDAVGGIANLNGDLIAGTQITVTGNTDDDQVIIDGNGGATNDGGTVDGIQSLFTFVGGGGTDELVVDDSGDVTGDTIDIISTLPGSGAVAGAGAIALSFESLENLTLFAGTDADDITVSPNVLTAIDIFGGDPSAPTFPADTLTYLTPPLQTSTFTPDGPDGGTIGINGGGFGDVVFDEIEGLTFGGSVAVNGTAGDDVLVITATSVDSGTYQINGGPVINFNAATDFTFNGLAGDDRLVINNPGGGLFDPSGGIFFNGGSGGETNGDELEILGGSATTVEHRFLNNNDGSVFYNGEGVATITYTGLEPVLDTIVATNRTFSFLGGAETITLSDDAGAGDGISLIDSDLGESVAFVHPTGTLTINTEVAGGSGVDAVNIEGLDSTFDADLNVNGGTDDTATFQTNATDLGSGDLTVDIGNVVLDQDVTTTGNADLNASGGSITDGGSSAADALTATTAILTATVDVGGAVDAVDIDVANLEADAGGAINLNGVSGATLTIGGISGLVGLQSASTLTLITDADLQIDENITTTDSLIHLESTTGGITMLDGVVVNSGTDDTNLIADGDIDLSIIVGDEVRLTSNNGAILDNTGLEQVLIFADRVALRAATGIGTGDEIEVDVNTLAADSTAGVINIAESDGISIGTVDGLSGILGADAITLFVGGIATVDENIESTGAASPISFTSGFDITVNATIQSNGGTIDLLADRDLILGATSVIDTFSAAAVTLVADNDGFGGGSFTQAEGGVVNAWGGVMDVISTGDARIADLRSGGGTVLVESLSGAIIDNTAGEAALITGNEAALEAFADIGAGGPANIDTAVSTLAATTPNGNIEISNTGALEIDTVDGLVGVSAGLGMVNVSTASPLTVAANVTGAGDVTLTATDAAGPGDDLTINGGVTVTSTGANVILNSGDDFLLSLGGFVLALFGTIEINIDPITDGTGATVDLLGNVSATQTTINGGDDADTFNILPTAGSPITVNGGDPTLPGPGDVLNMDFSGLAAAPFLTLGGAPGSGSFGFIAPDLEQTVDFTSIENVNSGGTPFHLVLDMFAAGFQNAADDTIDVQLDAAGTNLLIDVNASNIFSGAAADILSFTVIGSTDNETLNINESPGGLPLFDVAAPAIPGSNGSHLNNAADTLLEDQFNPTTYDADDITIHYDGGDGTDAINVNFTTVHNAAYFSDNIDSLGSGNIVAATPAGLDIDLGLSFGAVEGVGINGAGGGLRVDASSTEFTTEVLIDDDGAVGDGVSQITANGGFTNLVFSGFQGLQVVSGTGEELIDLIALDSATTVTQIELDADDVFAAPDTANDTIRVRSTPAGVTDINILAGLGDDEIQLFDASNTVNNIFANITVDGEGGNDTLTIVDSGDATGDIFEVTSTTVNGLSSVAGPDVTFANIDDLIVTGTGGNDVIDVNLSTQEDLNNVVLNGFNGDDDFFLFNTTPAGVDTRLNGDAGEDFFIFLGSNVLNGFIDGGGDADTLNYNAYSNAVHIALSGLGTIDGFQGRENNGSILGTGVASLGFDNIDDLIGSLGNDILEGPDLNNYWGITGTDAGFLIADRPDLMIGRPTTAGDTIATPPEQRIDFILFENLIGGNQQDRFDVSDGAGLTGTLDGALGNDSLDYRDFTTGVTVDLFAGTATNIGGGLVAGTGGGDDDNSIENVFGGDGNDNITGDNDNNILGDGFGNDNLDGGGNGVGSENGGNDVFLMEPGAGGSQDVITDIHGNDTIDFRFASQGIIFDVDIINTPQDVFGGNTIELRQIQPQQPDTNPSFMENIVGSEFNDIIFIDPLSQDGNFPIDGPPVLRSADGRGGIDVLDFDAKGQEVIDTGFSLTADGVGTVQYLNFENVRPFEDTPAFIVDDGDLGFSLGGDWPFHPGGTAAITNGIGFENDVHSVREESPIGNGPAQAFWEFYGLTPGDYRISVTWPVSTNPTVIGQAATDAPYTIFDGARTDIGTAAVDLGTIDLNQQLEPDDFTADGTVWENLGVFTINSRTLTVMLTNLANGRITADAIRIERVSAGPEIELRDITDAPVPPTIIMDGHQGGINFGATELLTDAVRTFEITNQGSAPLDISNIVVPAGFTTNLVNQSIAPGNTIQFTLTMDSNTFGDRSGIFSFTTNDVDEETFNILLQGSVSNVIIIDDGDTDFSATAGFVSFPDAVNNGAGGFEGDVSGAVPNQPGSTPQPGAETATWTFTGLADGNYRVSTTWSTTPTATNRVDDAPFTLNGGGPIDVDQTVAPSSFVDANGVQWFDLDVSFSVIGGTLTVELTNDANSFPRDHFTLSNGVIADAVRIEYLPEPDIQVTVDGDVVEDDTGVVDFGSTLPGIPIIKTFTVTNLSADSVDVTGLIEFPPGFSIDPTSPFGTDTTPVTINGGSSVTFTIQFDGGTTGSTFGQISFTTGDEDENPYNFTVMGEAGPSTVGVNDADFSTVGTWNELETGSQLDPEFLYAGDFFQGGTGANAATWTFDVEPGRYQVVANWYVNPNITTNGVGAASNAPYTIFDNGATVTTVAVDQRTSSDDFLDDGILWEFIGDPVQITSNTLSVQLSDNADGIVYADQIRIYRVVDPVIVVEVGSGLDTQEVADGGAVDFEETIVGAPVIRTFTITNFGERNMALGPISIPAGFSMVAPPGNNNLPPGASTTFSLQMNAATAGSFGGMVSFGVDSTDANPFNFTVSGSASASMIVDNGDLDYTNTGDPWETRTAGVAYIDYFQDDQDLLIGGDLPGVNTATWQFTNLGAGTYQVASHWFQHSNLASNAQITISGIVGGPITVSLDQRFAPNDFSADGTNWEELGNFQVAAGGTLTVTMSDDGATGHLAADAMRLELLPIGSIDPEIEVRAGATNLTSGASSVDLGTSNFGGSLFQTFTITNTGTDTLNLGAITPPAGFVVSTPLGTTALAAGQSTTFELEFNGATSTAGVLTIANDDADENPFSFTVSATAVNSLIIDDGDAGFTSGGDYFASGAVAYRGFDSQKMNIGQTGTASWNFTGLVAGTYQVAATWDGHPLRDTGVDYNVTSSGIGGGAIAINQRLDPNDFNAEGSNWEILGTVTIGAGGSITVTLNDTAVDGSILADAIRIERTGPLQATSSVANSGAPVLTQADLNSVRDAALSYWTAAGISAAELERLQSISFVLADLPDTMLGGATSTTIMIDINAAGHGWFVDDTPFDHSEFTEDADGGLTANEESDAFGRMDLLTVVLHEFGHTLGYADLDADEAGHDLMSESLGESLRCLPVIEEAAETSDVDDFFSSIVDGDNPLLN</sequence>
<dbReference type="Gene3D" id="2.60.40.10">
    <property type="entry name" value="Immunoglobulins"/>
    <property type="match status" value="4"/>
</dbReference>
<evidence type="ECO:0000313" key="8">
    <source>
        <dbReference type="EMBL" id="QDU11462.1"/>
    </source>
</evidence>
<keyword evidence="3" id="KW-0963">Cytoplasm</keyword>
<dbReference type="Gene3D" id="2.160.20.10">
    <property type="entry name" value="Single-stranded right-handed beta-helix, Pectin lyase-like"/>
    <property type="match status" value="2"/>
</dbReference>
<dbReference type="InterPro" id="IPR053879">
    <property type="entry name" value="HYDIN_VesB_CFA65-like_Ig"/>
</dbReference>
<evidence type="ECO:0000256" key="5">
    <source>
        <dbReference type="ARBA" id="ARBA00023273"/>
    </source>
</evidence>
<evidence type="ECO:0000259" key="7">
    <source>
        <dbReference type="Pfam" id="PF25275"/>
    </source>
</evidence>
<keyword evidence="9" id="KW-1185">Reference proteome</keyword>
<dbReference type="InterPro" id="IPR006626">
    <property type="entry name" value="PbH1"/>
</dbReference>
<feature type="domain" description="HYDIN/VesB/CFA65-like Ig-like" evidence="6">
    <location>
        <begin position="3498"/>
        <end position="3585"/>
    </location>
</feature>
<proteinExistence type="predicted"/>
<feature type="domain" description="Golvesin/Xly CBD-like" evidence="7">
    <location>
        <begin position="4420"/>
        <end position="4533"/>
    </location>
</feature>
<dbReference type="SMART" id="SM00710">
    <property type="entry name" value="PbH1"/>
    <property type="match status" value="18"/>
</dbReference>
<dbReference type="NCBIfam" id="NF012200">
    <property type="entry name" value="choice_anch_D"/>
    <property type="match status" value="4"/>
</dbReference>
<dbReference type="Pfam" id="PF22544">
    <property type="entry name" value="HYDIN_VesB_CFA65-like_Ig"/>
    <property type="match status" value="1"/>
</dbReference>
<accession>A0A517X1T3</accession>
<reference evidence="8 9" key="1">
    <citation type="submission" date="2019-03" db="EMBL/GenBank/DDBJ databases">
        <title>Deep-cultivation of Planctomycetes and their phenomic and genomic characterization uncovers novel biology.</title>
        <authorList>
            <person name="Wiegand S."/>
            <person name="Jogler M."/>
            <person name="Boedeker C."/>
            <person name="Pinto D."/>
            <person name="Vollmers J."/>
            <person name="Rivas-Marin E."/>
            <person name="Kohn T."/>
            <person name="Peeters S.H."/>
            <person name="Heuer A."/>
            <person name="Rast P."/>
            <person name="Oberbeckmann S."/>
            <person name="Bunk B."/>
            <person name="Jeske O."/>
            <person name="Meyerdierks A."/>
            <person name="Storesund J.E."/>
            <person name="Kallscheuer N."/>
            <person name="Luecker S."/>
            <person name="Lage O.M."/>
            <person name="Pohl T."/>
            <person name="Merkel B.J."/>
            <person name="Hornburger P."/>
            <person name="Mueller R.-W."/>
            <person name="Bruemmer F."/>
            <person name="Labrenz M."/>
            <person name="Spormann A.M."/>
            <person name="Op den Camp H."/>
            <person name="Overmann J."/>
            <person name="Amann R."/>
            <person name="Jetten M.S.M."/>
            <person name="Mascher T."/>
            <person name="Medema M.H."/>
            <person name="Devos D.P."/>
            <person name="Kaster A.-K."/>
            <person name="Ovreas L."/>
            <person name="Rohde M."/>
            <person name="Galperin M.Y."/>
            <person name="Jogler C."/>
        </authorList>
    </citation>
    <scope>NUCLEOTIDE SEQUENCE [LARGE SCALE GENOMIC DNA]</scope>
    <source>
        <strain evidence="8 9">V202</strain>
    </source>
</reference>
<dbReference type="Proteomes" id="UP000318384">
    <property type="component" value="Chromosome"/>
</dbReference>
<evidence type="ECO:0000256" key="3">
    <source>
        <dbReference type="ARBA" id="ARBA00022490"/>
    </source>
</evidence>
<evidence type="ECO:0000313" key="9">
    <source>
        <dbReference type="Proteomes" id="UP000318384"/>
    </source>
</evidence>
<organism evidence="8 9">
    <name type="scientific">Gimesia aquarii</name>
    <dbReference type="NCBI Taxonomy" id="2527964"/>
    <lineage>
        <taxon>Bacteria</taxon>
        <taxon>Pseudomonadati</taxon>
        <taxon>Planctomycetota</taxon>
        <taxon>Planctomycetia</taxon>
        <taxon>Planctomycetales</taxon>
        <taxon>Planctomycetaceae</taxon>
        <taxon>Gimesia</taxon>
    </lineage>
</organism>
<evidence type="ECO:0008006" key="10">
    <source>
        <dbReference type="Google" id="ProtNLM"/>
    </source>
</evidence>
<evidence type="ECO:0000256" key="1">
    <source>
        <dbReference type="ARBA" id="ARBA00004138"/>
    </source>
</evidence>
<evidence type="ECO:0000256" key="4">
    <source>
        <dbReference type="ARBA" id="ARBA00023069"/>
    </source>
</evidence>
<dbReference type="InterPro" id="IPR011050">
    <property type="entry name" value="Pectin_lyase_fold/virulence"/>
</dbReference>